<keyword evidence="3" id="KW-1185">Reference proteome</keyword>
<name>A0AAV7SSF8_PLEWA</name>
<protein>
    <submittedName>
        <fullName evidence="2">Uncharacterized protein</fullName>
    </submittedName>
</protein>
<accession>A0AAV7SSF8</accession>
<sequence>MNTAREAPTRALLEGFPEMSFGAQAPCRARVVSFKQPRSAREVSAPRIAPRVAFTSLEAPGGHGWPESGCHTADLRVLPRRLSSHPFEDGGQAGTALRGLAADFLERRAAGMCPRQRVPVLNTGMKCKAPIAPKAGDTTKASTTAGSSAVTTVVTKAKATVVITGDTTAETTVVTTGDATAETTVVTTGDATAGTTTEATVVSTGDTTTETTVVTTSDTTAETTVDATAEISVVTTGDTTAETTVVTTFDTTAVVSTTGSSAATTAPQFPPNLPPQHAYSANAVCVLFVCCLPLIVLSVCAFCFLIPKACGVLPEGVQ</sequence>
<organism evidence="2 3">
    <name type="scientific">Pleurodeles waltl</name>
    <name type="common">Iberian ribbed newt</name>
    <dbReference type="NCBI Taxonomy" id="8319"/>
    <lineage>
        <taxon>Eukaryota</taxon>
        <taxon>Metazoa</taxon>
        <taxon>Chordata</taxon>
        <taxon>Craniata</taxon>
        <taxon>Vertebrata</taxon>
        <taxon>Euteleostomi</taxon>
        <taxon>Amphibia</taxon>
        <taxon>Batrachia</taxon>
        <taxon>Caudata</taxon>
        <taxon>Salamandroidea</taxon>
        <taxon>Salamandridae</taxon>
        <taxon>Pleurodelinae</taxon>
        <taxon>Pleurodeles</taxon>
    </lineage>
</organism>
<evidence type="ECO:0000256" key="1">
    <source>
        <dbReference type="SAM" id="Phobius"/>
    </source>
</evidence>
<keyword evidence="1" id="KW-0472">Membrane</keyword>
<comment type="caution">
    <text evidence="2">The sequence shown here is derived from an EMBL/GenBank/DDBJ whole genome shotgun (WGS) entry which is preliminary data.</text>
</comment>
<keyword evidence="1" id="KW-1133">Transmembrane helix</keyword>
<reference evidence="2" key="1">
    <citation type="journal article" date="2022" name="bioRxiv">
        <title>Sequencing and chromosome-scale assembly of the giantPleurodeles waltlgenome.</title>
        <authorList>
            <person name="Brown T."/>
            <person name="Elewa A."/>
            <person name="Iarovenko S."/>
            <person name="Subramanian E."/>
            <person name="Araus A.J."/>
            <person name="Petzold A."/>
            <person name="Susuki M."/>
            <person name="Suzuki K.-i.T."/>
            <person name="Hayashi T."/>
            <person name="Toyoda A."/>
            <person name="Oliveira C."/>
            <person name="Osipova E."/>
            <person name="Leigh N.D."/>
            <person name="Simon A."/>
            <person name="Yun M.H."/>
        </authorList>
    </citation>
    <scope>NUCLEOTIDE SEQUENCE</scope>
    <source>
        <strain evidence="2">20211129_DDA</strain>
        <tissue evidence="2">Liver</tissue>
    </source>
</reference>
<evidence type="ECO:0000313" key="2">
    <source>
        <dbReference type="EMBL" id="KAJ1167059.1"/>
    </source>
</evidence>
<dbReference type="Proteomes" id="UP001066276">
    <property type="component" value="Chromosome 4_2"/>
</dbReference>
<dbReference type="AlphaFoldDB" id="A0AAV7SSF8"/>
<gene>
    <name evidence="2" type="ORF">NDU88_007452</name>
</gene>
<keyword evidence="1" id="KW-0812">Transmembrane</keyword>
<feature type="transmembrane region" description="Helical" evidence="1">
    <location>
        <begin position="279"/>
        <end position="306"/>
    </location>
</feature>
<evidence type="ECO:0000313" key="3">
    <source>
        <dbReference type="Proteomes" id="UP001066276"/>
    </source>
</evidence>
<proteinExistence type="predicted"/>
<dbReference type="EMBL" id="JANPWB010000008">
    <property type="protein sequence ID" value="KAJ1167059.1"/>
    <property type="molecule type" value="Genomic_DNA"/>
</dbReference>